<feature type="region of interest" description="Disordered" evidence="2">
    <location>
        <begin position="1795"/>
        <end position="1945"/>
    </location>
</feature>
<reference evidence="4" key="2">
    <citation type="submission" date="2025-08" db="UniProtKB">
        <authorList>
            <consortium name="Ensembl"/>
        </authorList>
    </citation>
    <scope>IDENTIFICATION</scope>
</reference>
<accession>W5M5D4</accession>
<dbReference type="EMBL" id="AHAT01003245">
    <property type="status" value="NOT_ANNOTATED_CDS"/>
    <property type="molecule type" value="Genomic_DNA"/>
</dbReference>
<dbReference type="HOGENOM" id="CLU_001249_0_0_1"/>
<feature type="region of interest" description="Disordered" evidence="2">
    <location>
        <begin position="1534"/>
        <end position="1553"/>
    </location>
</feature>
<organism evidence="4 5">
    <name type="scientific">Lepisosteus oculatus</name>
    <name type="common">Spotted gar</name>
    <dbReference type="NCBI Taxonomy" id="7918"/>
    <lineage>
        <taxon>Eukaryota</taxon>
        <taxon>Metazoa</taxon>
        <taxon>Chordata</taxon>
        <taxon>Craniata</taxon>
        <taxon>Vertebrata</taxon>
        <taxon>Euteleostomi</taxon>
        <taxon>Actinopterygii</taxon>
        <taxon>Neopterygii</taxon>
        <taxon>Holostei</taxon>
        <taxon>Semionotiformes</taxon>
        <taxon>Lepisosteidae</taxon>
        <taxon>Lepisosteus</taxon>
    </lineage>
</organism>
<evidence type="ECO:0000256" key="1">
    <source>
        <dbReference type="SAM" id="Coils"/>
    </source>
</evidence>
<feature type="compositionally biased region" description="Low complexity" evidence="2">
    <location>
        <begin position="1383"/>
        <end position="1398"/>
    </location>
</feature>
<feature type="region of interest" description="Disordered" evidence="2">
    <location>
        <begin position="1039"/>
        <end position="1081"/>
    </location>
</feature>
<dbReference type="GeneTree" id="ENSGT00390000015759"/>
<dbReference type="FunCoup" id="W5M5D4">
    <property type="interactions" value="1160"/>
</dbReference>
<feature type="region of interest" description="Disordered" evidence="2">
    <location>
        <begin position="1129"/>
        <end position="1196"/>
    </location>
</feature>
<dbReference type="SUPFAM" id="SSF47459">
    <property type="entry name" value="HLH, helix-loop-helix DNA-binding domain"/>
    <property type="match status" value="1"/>
</dbReference>
<dbReference type="InParanoid" id="W5M5D4"/>
<feature type="compositionally biased region" description="Basic and acidic residues" evidence="2">
    <location>
        <begin position="801"/>
        <end position="811"/>
    </location>
</feature>
<feature type="region of interest" description="Disordered" evidence="2">
    <location>
        <begin position="1451"/>
        <end position="1527"/>
    </location>
</feature>
<feature type="region of interest" description="Disordered" evidence="2">
    <location>
        <begin position="754"/>
        <end position="813"/>
    </location>
</feature>
<dbReference type="CDD" id="cd18910">
    <property type="entry name" value="bHLHzip_USF3"/>
    <property type="match status" value="1"/>
</dbReference>
<dbReference type="InterPro" id="IPR048064">
    <property type="entry name" value="USF3_bHLH"/>
</dbReference>
<feature type="region of interest" description="Disordered" evidence="2">
    <location>
        <begin position="1"/>
        <end position="27"/>
    </location>
</feature>
<name>W5M5D4_LEPOC</name>
<feature type="compositionally biased region" description="Low complexity" evidence="2">
    <location>
        <begin position="1812"/>
        <end position="1828"/>
    </location>
</feature>
<feature type="compositionally biased region" description="Low complexity" evidence="2">
    <location>
        <begin position="909"/>
        <end position="942"/>
    </location>
</feature>
<feature type="compositionally biased region" description="Low complexity" evidence="2">
    <location>
        <begin position="1172"/>
        <end position="1185"/>
    </location>
</feature>
<feature type="compositionally biased region" description="Polar residues" evidence="2">
    <location>
        <begin position="1460"/>
        <end position="1469"/>
    </location>
</feature>
<feature type="region of interest" description="Disordered" evidence="2">
    <location>
        <begin position="1383"/>
        <end position="1435"/>
    </location>
</feature>
<feature type="region of interest" description="Disordered" evidence="2">
    <location>
        <begin position="717"/>
        <end position="742"/>
    </location>
</feature>
<feature type="compositionally biased region" description="Polar residues" evidence="2">
    <location>
        <begin position="1"/>
        <end position="11"/>
    </location>
</feature>
<dbReference type="InterPro" id="IPR011598">
    <property type="entry name" value="bHLH_dom"/>
</dbReference>
<feature type="compositionally biased region" description="Low complexity" evidence="2">
    <location>
        <begin position="1338"/>
        <end position="1349"/>
    </location>
</feature>
<feature type="region of interest" description="Disordered" evidence="2">
    <location>
        <begin position="2151"/>
        <end position="2180"/>
    </location>
</feature>
<feature type="compositionally biased region" description="Low complexity" evidence="2">
    <location>
        <begin position="410"/>
        <end position="428"/>
    </location>
</feature>
<sequence>MPEMTENQTPASKPHRKKNKETHNAVERHRKKKINAGINRIGELLPCSQALKQSKNMILDQAFKYITQLKQQNDELLLNGGNREQAEEIKRLRRQQEELRRENSHYIELLKANGISFMDDPTIHWKGKLKCTKVAKIPTHQVQEGIIVYSNGNIICPGRQDSPAQNVVFNVGQDLRKPAADAVIVQHSCDLTAAPVPRKCSNRTDLQKKAPAKSAKPTLPQASAAPVVAVAAHKVAGKSTLETRKQLPPSVSYITLQRSTAPTSEQSQPVVSGSCSKLLSANPTQVTVASVSPVKVLPLKLQQVKHSNLQHCPSVPQELAPQPVVQAPPVKALLTEKRAAVTLESSSSGLCHTVMHTAACLPSLASPANGNDSNGVSTLTRMTSSGNTQTTWTTLHLAGNTVQPLNQMASSVLPPSVNDNSSSSTDSSRQVLNTGSVAATPGLKGVSLCSVRTVTLPSIQPVPVQPLLTQPHIPVQTQPNVLPLLQAMQVIQMTNNASSAVPQAAHNPNVVILQPANPCPAPTVVREGLPSQTPCQQIVIIQAANQSSVLQNPQATVVPAAAPAVAPAANQIAASSCSAPMTSVQTVGGKHLVHILPRPLVSTACKTTGSAQTPQQHQPHTISVNGQIFALQPMKPSTGVSSQSPMQIIQPTTSEDPNTNVALNTFGALASLNQSISQMAGQSCMQITVAKAANKAAQASSGQVNIPLPCTTAVSHVNTSGSASSVSSTAPSSGPLGHRVPATGSTVKLMLMKSSITSGGKPKRATSKKSGSAKPPATKQGGGPQVNSSKPAGKQPAAAEIRPEPVNKDGSDVTEDLSAAVEASALPHKKGDVHPPESTVPSVVLSSLAAPSVVSKASTAQLLVATTSAAAVTSCSTVCAPTTGPQPGMFPTVLCTKENMPVTQEPSLADSQAPSSTASTASDSLSTIMTSISELSSPISVSRQNTSSHASGRETTRTDRHNAGKLVTCANSVVPETVPEHQTKKAGSAELSSTHAKSAPAVAKQTEEDVEADPLSMNRKETTPQQQVCALDHDTLGSSLVSSRQTDSPMSTSSGSSRGFSVASMLPNTNREETPCVSSSTNTFSSFSFSEQADIFALAAKAIFDHDTQSKKVATSSVEVPIVWEVSKSQETSTLSKERQGSQQPKLSKHSEGHTGKAQSQVQLSGERPLVSASNSSAGANHHLSVPSSQSSAPVGSLSVNNLIRQNSVSQSYACSSTLNQPTESTSVSAAVHASRSSSASLLSPCSAAGQMLEYTPLKNVPMRGHVSSELHLKQSSEHLKDASKRPPQEDLLLSTSKRQKQCHNPNIGRLDMKSALGRTLDSVPDHPQMMVSQLPPSSVTSVSSVSSSRGHPEGLSNLFPTSSFMNTVLRQSDMHCAPQAVIQEQQQSQQGGPHLQQHAQHPSAPGGLHLTSGNPYLKQQQEQQQQQLQSQRHHLYQLQHHLTQPEGQPIAQQHHGLHQQRSMQQEAQIQKKRGLVRGGPPVALQQKQHHSGAGDQTLGGPHSDKGCENQSASRSHHGGHSQSHLSQEILDSGTGRQQGAQVDHVPGQNPMQRLMTSRPLEQQMASQPSVVSRSSDIICTPSRQERNRISDYSAEALIGKSPSNTEQRMGMAIQASHVSQEQSDMRTYLEASRSKGIVHNIQGRIPTKHPVSTDVQRVSECPPFKTISTTQHQMASFEVQASRNNEMASKPVPSHRSVQSQSFRIGQGTSIDRQQRGAYPPPQGIQAGAGIQPRENDISCHQSFMQSLLAPHLGEQVAGNQRISDHQRAAQCCPPVSMEYNCPPSREGGVHLRRESEAQNRDSCEMPLGPISSRSNSINITFTSSSTAGEMQGKNASPNVSGQKPNSMRINDSQGNKGHLNPQVNVSMHSSGVRPVLPHPAAPHSSAEPVRSSVRPQSTVSQRSRHPVQDGQSNKIRPAERTRSGNLRPGNPFDPDGHLPLTSSSGMILSRQQAAAERRGSIVRFMADNPQVGGDNLTADQHGLSQNFGFPFIPESGMNPPINANPSFIPPVTQPSATRTPAIIPVEAQNTLPSFYPSYSPAAHPSLPNDISIQYFSNQMFTSPSTEKSNSGGLNNRFGSILSPPRPVGFAQPSFPLLPDMPPMPIANSSGITPHLSNFNLTSLFPEIATALPPDGSAMPMSPLLSLSNAAAADTSKQPSNRPAHNISHILGHDGSSAV</sequence>
<feature type="compositionally biased region" description="Polar residues" evidence="2">
    <location>
        <begin position="1129"/>
        <end position="1146"/>
    </location>
</feature>
<dbReference type="InterPro" id="IPR036638">
    <property type="entry name" value="HLH_DNA-bd_sf"/>
</dbReference>
<keyword evidence="1" id="KW-0175">Coiled coil</keyword>
<dbReference type="FunFam" id="4.10.280.10:FF:000051">
    <property type="entry name" value="Basic helix-loop-helix domain-containing protein KIAA2018"/>
    <property type="match status" value="1"/>
</dbReference>
<reference evidence="5" key="1">
    <citation type="submission" date="2011-12" db="EMBL/GenBank/DDBJ databases">
        <title>The Draft Genome of Lepisosteus oculatus.</title>
        <authorList>
            <consortium name="The Broad Institute Genome Assembly &amp; Analysis Group"/>
            <consortium name="Computational R&amp;D Group"/>
            <consortium name="and Sequencing Platform"/>
            <person name="Di Palma F."/>
            <person name="Alfoldi J."/>
            <person name="Johnson J."/>
            <person name="Berlin A."/>
            <person name="Gnerre S."/>
            <person name="Jaffe D."/>
            <person name="MacCallum I."/>
            <person name="Young S."/>
            <person name="Walker B.J."/>
            <person name="Lander E.S."/>
            <person name="Lindblad-Toh K."/>
        </authorList>
    </citation>
    <scope>NUCLEOTIDE SEQUENCE [LARGE SCALE GENOMIC DNA]</scope>
</reference>
<feature type="compositionally biased region" description="Polar residues" evidence="2">
    <location>
        <begin position="1835"/>
        <end position="1871"/>
    </location>
</feature>
<dbReference type="SMART" id="SM00353">
    <property type="entry name" value="HLH"/>
    <property type="match status" value="1"/>
</dbReference>
<feature type="region of interest" description="Disordered" evidence="2">
    <location>
        <begin position="1320"/>
        <end position="1359"/>
    </location>
</feature>
<dbReference type="OMA" id="CVPDQEV"/>
<feature type="region of interest" description="Disordered" evidence="2">
    <location>
        <begin position="979"/>
        <end position="1026"/>
    </location>
</feature>
<feature type="compositionally biased region" description="Polar residues" evidence="2">
    <location>
        <begin position="1186"/>
        <end position="1196"/>
    </location>
</feature>
<dbReference type="Pfam" id="PF00010">
    <property type="entry name" value="HLH"/>
    <property type="match status" value="1"/>
</dbReference>
<dbReference type="Bgee" id="ENSLOCG00000003056">
    <property type="expression patterns" value="Expressed in ovary and 10 other cell types or tissues"/>
</dbReference>
<dbReference type="GO" id="GO:0001228">
    <property type="term" value="F:DNA-binding transcription activator activity, RNA polymerase II-specific"/>
    <property type="evidence" value="ECO:0000318"/>
    <property type="project" value="GO_Central"/>
</dbReference>
<dbReference type="GO" id="GO:0000977">
    <property type="term" value="F:RNA polymerase II transcription regulatory region sequence-specific DNA binding"/>
    <property type="evidence" value="ECO:0000318"/>
    <property type="project" value="GO_Central"/>
</dbReference>
<evidence type="ECO:0000313" key="4">
    <source>
        <dbReference type="Ensembl" id="ENSLOCP00000003592.1"/>
    </source>
</evidence>
<dbReference type="PANTHER" id="PTHR46970:SF1">
    <property type="entry name" value="BASIC HELIX-LOOP-HELIX DOMAIN-CONTAINING PROTEIN USF3"/>
    <property type="match status" value="1"/>
</dbReference>
<feature type="region of interest" description="Disordered" evidence="2">
    <location>
        <begin position="410"/>
        <end position="431"/>
    </location>
</feature>
<dbReference type="GO" id="GO:0046983">
    <property type="term" value="F:protein dimerization activity"/>
    <property type="evidence" value="ECO:0007669"/>
    <property type="project" value="InterPro"/>
</dbReference>
<dbReference type="PANTHER" id="PTHR46970">
    <property type="entry name" value="BASIC HELIX-LOOP-HELIX DOMAIN-CONTAINING PROTEIN USF3"/>
    <property type="match status" value="1"/>
</dbReference>
<dbReference type="PROSITE" id="PS50888">
    <property type="entry name" value="BHLH"/>
    <property type="match status" value="1"/>
</dbReference>
<feature type="compositionally biased region" description="Low complexity" evidence="2">
    <location>
        <begin position="1048"/>
        <end position="1064"/>
    </location>
</feature>
<feature type="compositionally biased region" description="Basic and acidic residues" evidence="2">
    <location>
        <begin position="951"/>
        <end position="961"/>
    </location>
</feature>
<evidence type="ECO:0000259" key="3">
    <source>
        <dbReference type="PROSITE" id="PS50888"/>
    </source>
</evidence>
<protein>
    <submittedName>
        <fullName evidence="4">Upstream transcription factor family member 3</fullName>
    </submittedName>
</protein>
<feature type="compositionally biased region" description="Basic and acidic residues" evidence="2">
    <location>
        <begin position="1795"/>
        <end position="1805"/>
    </location>
</feature>
<keyword evidence="5" id="KW-1185">Reference proteome</keyword>
<evidence type="ECO:0000313" key="5">
    <source>
        <dbReference type="Proteomes" id="UP000018468"/>
    </source>
</evidence>
<dbReference type="eggNOG" id="ENOG502QVK9">
    <property type="taxonomic scope" value="Eukaryota"/>
</dbReference>
<reference evidence="4" key="3">
    <citation type="submission" date="2025-09" db="UniProtKB">
        <authorList>
            <consortium name="Ensembl"/>
        </authorList>
    </citation>
    <scope>IDENTIFICATION</scope>
</reference>
<feature type="compositionally biased region" description="Low complexity" evidence="2">
    <location>
        <begin position="1420"/>
        <end position="1435"/>
    </location>
</feature>
<dbReference type="Proteomes" id="UP000018468">
    <property type="component" value="Linkage group LG3"/>
</dbReference>
<evidence type="ECO:0000256" key="2">
    <source>
        <dbReference type="SAM" id="MobiDB-lite"/>
    </source>
</evidence>
<feature type="domain" description="BHLH" evidence="3">
    <location>
        <begin position="18"/>
        <end position="69"/>
    </location>
</feature>
<proteinExistence type="predicted"/>
<dbReference type="GO" id="GO:0010719">
    <property type="term" value="P:negative regulation of epithelial to mesenchymal transition"/>
    <property type="evidence" value="ECO:0000318"/>
    <property type="project" value="GO_Central"/>
</dbReference>
<feature type="compositionally biased region" description="Low complexity" evidence="2">
    <location>
        <begin position="717"/>
        <end position="735"/>
    </location>
</feature>
<dbReference type="InterPro" id="IPR053252">
    <property type="entry name" value="EMT_regulator"/>
</dbReference>
<feature type="coiled-coil region" evidence="1">
    <location>
        <begin position="82"/>
        <end position="109"/>
    </location>
</feature>
<feature type="region of interest" description="Disordered" evidence="2">
    <location>
        <begin position="902"/>
        <end position="961"/>
    </location>
</feature>
<dbReference type="GO" id="GO:0045944">
    <property type="term" value="P:positive regulation of transcription by RNA polymerase II"/>
    <property type="evidence" value="ECO:0000318"/>
    <property type="project" value="GO_Central"/>
</dbReference>
<dbReference type="Ensembl" id="ENSLOCT00000003600.1">
    <property type="protein sequence ID" value="ENSLOCP00000003592.1"/>
    <property type="gene ID" value="ENSLOCG00000003056.1"/>
</dbReference>
<dbReference type="Gene3D" id="4.10.280.10">
    <property type="entry name" value="Helix-loop-helix DNA-binding domain"/>
    <property type="match status" value="1"/>
</dbReference>